<accession>A0A6J5XWU2</accession>
<evidence type="ECO:0000313" key="1">
    <source>
        <dbReference type="EMBL" id="CAB4316767.1"/>
    </source>
</evidence>
<gene>
    <name evidence="1" type="ORF">ORAREDHAP_LOCUS43005</name>
</gene>
<dbReference type="EMBL" id="CAEKKB010000007">
    <property type="protein sequence ID" value="CAB4316767.1"/>
    <property type="molecule type" value="Genomic_DNA"/>
</dbReference>
<name>A0A6J5XWU2_PRUAR</name>
<dbReference type="Proteomes" id="UP000507245">
    <property type="component" value="Unassembled WGS sequence"/>
</dbReference>
<keyword evidence="2" id="KW-1185">Reference proteome</keyword>
<reference evidence="2" key="1">
    <citation type="journal article" date="2020" name="Genome Biol.">
        <title>Gamete binning: chromosome-level and haplotype-resolved genome assembly enabled by high-throughput single-cell sequencing of gamete genomes.</title>
        <authorList>
            <person name="Campoy J.A."/>
            <person name="Sun H."/>
            <person name="Goel M."/>
            <person name="Jiao W.-B."/>
            <person name="Folz-Donahue K."/>
            <person name="Wang N."/>
            <person name="Rubio M."/>
            <person name="Liu C."/>
            <person name="Kukat C."/>
            <person name="Ruiz D."/>
            <person name="Huettel B."/>
            <person name="Schneeberger K."/>
        </authorList>
    </citation>
    <scope>NUCLEOTIDE SEQUENCE [LARGE SCALE GENOMIC DNA]</scope>
    <source>
        <strain evidence="2">cv. Rojo Pasion</strain>
    </source>
</reference>
<proteinExistence type="predicted"/>
<dbReference type="AlphaFoldDB" id="A0A6J5XWU2"/>
<organism evidence="1 2">
    <name type="scientific">Prunus armeniaca</name>
    <name type="common">Apricot</name>
    <name type="synonym">Armeniaca vulgaris</name>
    <dbReference type="NCBI Taxonomy" id="36596"/>
    <lineage>
        <taxon>Eukaryota</taxon>
        <taxon>Viridiplantae</taxon>
        <taxon>Streptophyta</taxon>
        <taxon>Embryophyta</taxon>
        <taxon>Tracheophyta</taxon>
        <taxon>Spermatophyta</taxon>
        <taxon>Magnoliopsida</taxon>
        <taxon>eudicotyledons</taxon>
        <taxon>Gunneridae</taxon>
        <taxon>Pentapetalae</taxon>
        <taxon>rosids</taxon>
        <taxon>fabids</taxon>
        <taxon>Rosales</taxon>
        <taxon>Rosaceae</taxon>
        <taxon>Amygdaloideae</taxon>
        <taxon>Amygdaleae</taxon>
        <taxon>Prunus</taxon>
    </lineage>
</organism>
<sequence>MCGRAQSLGCFQLGFCRFIGTVGGNLQWVMATIDDIVSRISSSLTISEAEAVEVVGVEELRGLKAYRFFLVGRLLTVKDFHENALIGTMKAIWYT</sequence>
<evidence type="ECO:0000313" key="2">
    <source>
        <dbReference type="Proteomes" id="UP000507245"/>
    </source>
</evidence>
<protein>
    <submittedName>
        <fullName evidence="1">Uncharacterized protein</fullName>
    </submittedName>
</protein>